<dbReference type="KEGG" id="aii:E4K63_05730"/>
<dbReference type="Proteomes" id="UP000502004">
    <property type="component" value="Chromosome"/>
</dbReference>
<gene>
    <name evidence="1" type="ORF">E4K63_05730</name>
</gene>
<sequence length="170" mass="19264">MSDHYKGIALALQKVKSIYGIETSIILPQYVRGGYWAKGFNQGLKLFIDNNQDIIDDVTFMLGQGITASKKDPSEPTKQMNNIYEQFNYLDKNKITALFNYKRTLEEGFAIEEATGESKAADTDRLIEVTNILNKEGYAGVQFWGMTNSKTAKIDPGFYDLYKTVNKVYV</sequence>
<protein>
    <submittedName>
        <fullName evidence="1">Uncharacterized protein</fullName>
    </submittedName>
</protein>
<dbReference type="EMBL" id="CP038241">
    <property type="protein sequence ID" value="QIV96351.1"/>
    <property type="molecule type" value="Genomic_DNA"/>
</dbReference>
<evidence type="ECO:0000313" key="2">
    <source>
        <dbReference type="Proteomes" id="UP000502004"/>
    </source>
</evidence>
<evidence type="ECO:0000313" key="1">
    <source>
        <dbReference type="EMBL" id="QIV96351.1"/>
    </source>
</evidence>
<proteinExistence type="predicted"/>
<accession>A0AAE6YIQ1</accession>
<reference evidence="1 2" key="1">
    <citation type="submission" date="2019-03" db="EMBL/GenBank/DDBJ databases">
        <title>Complete Genome Sequence of Allofrancisella inopinata Strain SYSU YG23 Isolated from Water-Cooling Systems in China.</title>
        <authorList>
            <person name="Ohrman C."/>
            <person name="Uneklint I."/>
            <person name="Sjodin A."/>
        </authorList>
    </citation>
    <scope>NUCLEOTIDE SEQUENCE [LARGE SCALE GENOMIC DNA]</scope>
    <source>
        <strain evidence="1 2">SYSU YG23</strain>
    </source>
</reference>
<dbReference type="AlphaFoldDB" id="A0AAE6YIQ1"/>
<name>A0AAE6YIQ1_9GAMM</name>
<keyword evidence="2" id="KW-1185">Reference proteome</keyword>
<dbReference type="RefSeq" id="WP_133940962.1">
    <property type="nucleotide sequence ID" value="NZ_SOBF01000004.1"/>
</dbReference>
<organism evidence="1 2">
    <name type="scientific">Allofrancisella inopinata</name>
    <dbReference type="NCBI Taxonomy" id="1085647"/>
    <lineage>
        <taxon>Bacteria</taxon>
        <taxon>Pseudomonadati</taxon>
        <taxon>Pseudomonadota</taxon>
        <taxon>Gammaproteobacteria</taxon>
        <taxon>Thiotrichales</taxon>
        <taxon>Francisellaceae</taxon>
        <taxon>Allofrancisella</taxon>
    </lineage>
</organism>